<protein>
    <recommendedName>
        <fullName evidence="3">ATP-binding protein</fullName>
    </recommendedName>
</protein>
<evidence type="ECO:0008006" key="3">
    <source>
        <dbReference type="Google" id="ProtNLM"/>
    </source>
</evidence>
<accession>A0ABY5PLF0</accession>
<organism evidence="1 2">
    <name type="scientific">Svornostia abyssi</name>
    <dbReference type="NCBI Taxonomy" id="2898438"/>
    <lineage>
        <taxon>Bacteria</taxon>
        <taxon>Bacillati</taxon>
        <taxon>Actinomycetota</taxon>
        <taxon>Thermoleophilia</taxon>
        <taxon>Solirubrobacterales</taxon>
        <taxon>Baekduiaceae</taxon>
        <taxon>Svornostia</taxon>
    </lineage>
</organism>
<evidence type="ECO:0000313" key="1">
    <source>
        <dbReference type="EMBL" id="UUY05513.1"/>
    </source>
</evidence>
<sequence>MVRDDRTSGILIVDELSSAVRHDLHQRLAATNGRWQLLAIEPLTATHRVRGPRDILVEPLDGSAIQALVVAASGLDESHARHVADVAGGFPELAFRLASELQLDPSLDLYHLAHLDRPNELLERALPDADLRDALKPLALFTGLGVDGDLGYQLDEVAAAFGRDPAQVRHVIERELSRNRFVSAAGRYRSVSPTLVAIWLAAGLIEDTPELDQIINSLPEPVQEAFYSQLELFGPGADQLGSALAKLLEDNRFRDPSSFDGAAGRLLRASAAVVPSQVADNISQLVRTASPEQLRAVPRRDLIWALQVLLWWPETWEQAIEALFAFAAHETETWSNNASGVFADAFAVYLSGSTVPFSTRIDWLRRAVAEGRTETEALLIRAAAKGLAHGGHRSVVGFRGGGEPLDWQPETVADLRDARAASWQLLFEFLPAATDDDRPEVVSAIEHGLWTMVQAGLVDEVDSSIRSAEWTSSERSALMGVIQRLLRLEAISAEVQQQLSEARDWLAGASDVAQLATVLATPTWNLHENTDAMLEDPPVLVALADRFSTSPDTIRQAIETGRSSAQPNTRFRFLTLLARRVGSEALAVAIAQDEDFDLVAASAAIATAEENHEDAWVDEYLGQLAAGQHGSFVPHLVTYASVTDDRIRLALDVVEQGRASADALANLRGGGRFAELSEPLIADMLVALANANAAESALGMLLQLVEARGNPTGRLKTLSSELALQAVGSEHGDPMLDYYVTQLLKRGIFDDSEVTALWASRVRNREGLVEELDHALTERLIEDIPEEALGAALQLVRDEAAGDASFSLFASRDLAILSRVAAKLGVDAVWQEVAALTEHQLRIAIHHMRWAGTTPDPLVRRFLTSSRFEGYESEAASCFFNTLGTVSGHYWIALARELERARSWLRDLHGTSAEEWARNLVDRYERDVKSQRQRDEEERFRLGY</sequence>
<reference evidence="2" key="1">
    <citation type="submission" date="2021-11" db="EMBL/GenBank/DDBJ databases">
        <title>Cultivation dependent microbiological survey of springs from the worlds oldest radium mine currently devoted to the extraction of radon-saturated water.</title>
        <authorList>
            <person name="Kapinusova G."/>
            <person name="Smrhova T."/>
            <person name="Strejcek M."/>
            <person name="Suman J."/>
            <person name="Jani K."/>
            <person name="Pajer P."/>
            <person name="Uhlik O."/>
        </authorList>
    </citation>
    <scope>NUCLEOTIDE SEQUENCE [LARGE SCALE GENOMIC DNA]</scope>
    <source>
        <strain evidence="2">J379</strain>
    </source>
</reference>
<proteinExistence type="predicted"/>
<name>A0ABY5PLF0_9ACTN</name>
<evidence type="ECO:0000313" key="2">
    <source>
        <dbReference type="Proteomes" id="UP001058860"/>
    </source>
</evidence>
<keyword evidence="2" id="KW-1185">Reference proteome</keyword>
<gene>
    <name evidence="1" type="ORF">LRS13_08345</name>
</gene>
<dbReference type="Proteomes" id="UP001058860">
    <property type="component" value="Chromosome"/>
</dbReference>
<dbReference type="EMBL" id="CP088295">
    <property type="protein sequence ID" value="UUY05513.1"/>
    <property type="molecule type" value="Genomic_DNA"/>
</dbReference>
<dbReference type="RefSeq" id="WP_353865960.1">
    <property type="nucleotide sequence ID" value="NZ_CP088295.1"/>
</dbReference>